<dbReference type="Proteomes" id="UP001314170">
    <property type="component" value="Unassembled WGS sequence"/>
</dbReference>
<gene>
    <name evidence="1" type="ORF">DCAF_LOCUS22688</name>
</gene>
<name>A0AAV1SFX5_9ROSI</name>
<protein>
    <submittedName>
        <fullName evidence="1">Uncharacterized protein</fullName>
    </submittedName>
</protein>
<keyword evidence="2" id="KW-1185">Reference proteome</keyword>
<organism evidence="1 2">
    <name type="scientific">Dovyalis caffra</name>
    <dbReference type="NCBI Taxonomy" id="77055"/>
    <lineage>
        <taxon>Eukaryota</taxon>
        <taxon>Viridiplantae</taxon>
        <taxon>Streptophyta</taxon>
        <taxon>Embryophyta</taxon>
        <taxon>Tracheophyta</taxon>
        <taxon>Spermatophyta</taxon>
        <taxon>Magnoliopsida</taxon>
        <taxon>eudicotyledons</taxon>
        <taxon>Gunneridae</taxon>
        <taxon>Pentapetalae</taxon>
        <taxon>rosids</taxon>
        <taxon>fabids</taxon>
        <taxon>Malpighiales</taxon>
        <taxon>Salicaceae</taxon>
        <taxon>Flacourtieae</taxon>
        <taxon>Dovyalis</taxon>
    </lineage>
</organism>
<sequence>MDGGREILNDNMIFQQQFQSPHWHDVKPSEKKGIMFVQNLVTLITNGMDKGREASKFRSPNPIKINSGLSKSLPLTFSKPTVVFVQAIGIVSENASFRE</sequence>
<dbReference type="EMBL" id="CAWUPB010001178">
    <property type="protein sequence ID" value="CAK7349965.1"/>
    <property type="molecule type" value="Genomic_DNA"/>
</dbReference>
<proteinExistence type="predicted"/>
<evidence type="ECO:0000313" key="1">
    <source>
        <dbReference type="EMBL" id="CAK7349965.1"/>
    </source>
</evidence>
<reference evidence="1 2" key="1">
    <citation type="submission" date="2024-01" db="EMBL/GenBank/DDBJ databases">
        <authorList>
            <person name="Waweru B."/>
        </authorList>
    </citation>
    <scope>NUCLEOTIDE SEQUENCE [LARGE SCALE GENOMIC DNA]</scope>
</reference>
<dbReference type="AlphaFoldDB" id="A0AAV1SFX5"/>
<accession>A0AAV1SFX5</accession>
<evidence type="ECO:0000313" key="2">
    <source>
        <dbReference type="Proteomes" id="UP001314170"/>
    </source>
</evidence>
<comment type="caution">
    <text evidence="1">The sequence shown here is derived from an EMBL/GenBank/DDBJ whole genome shotgun (WGS) entry which is preliminary data.</text>
</comment>